<evidence type="ECO:0000256" key="7">
    <source>
        <dbReference type="ARBA" id="ARBA00022763"/>
    </source>
</evidence>
<evidence type="ECO:0000256" key="5">
    <source>
        <dbReference type="ARBA" id="ARBA00022723"/>
    </source>
</evidence>
<keyword evidence="8 14" id="KW-0378">Hydrolase</keyword>
<dbReference type="EMBL" id="LDZY01000004">
    <property type="protein sequence ID" value="KLU66732.1"/>
    <property type="molecule type" value="Genomic_DNA"/>
</dbReference>
<comment type="similarity">
    <text evidence="12">Belongs to the RecU family.</text>
</comment>
<dbReference type="GO" id="GO:0005737">
    <property type="term" value="C:cytoplasm"/>
    <property type="evidence" value="ECO:0007669"/>
    <property type="project" value="UniProtKB-SubCell"/>
</dbReference>
<dbReference type="InterPro" id="IPR011856">
    <property type="entry name" value="tRNA_endonuc-like_dom_sf"/>
</dbReference>
<dbReference type="GO" id="GO:0004519">
    <property type="term" value="F:endonuclease activity"/>
    <property type="evidence" value="ECO:0007669"/>
    <property type="project" value="UniProtKB-KW"/>
</dbReference>
<evidence type="ECO:0000256" key="12">
    <source>
        <dbReference type="ARBA" id="ARBA00023447"/>
    </source>
</evidence>
<proteinExistence type="inferred from homology"/>
<evidence type="ECO:0000256" key="4">
    <source>
        <dbReference type="ARBA" id="ARBA00022722"/>
    </source>
</evidence>
<dbReference type="Gene3D" id="3.40.1350.10">
    <property type="match status" value="1"/>
</dbReference>
<dbReference type="GO" id="GO:0003676">
    <property type="term" value="F:nucleic acid binding"/>
    <property type="evidence" value="ECO:0007669"/>
    <property type="project" value="InterPro"/>
</dbReference>
<keyword evidence="6" id="KW-0255">Endonuclease</keyword>
<keyword evidence="3" id="KW-0963">Cytoplasm</keyword>
<keyword evidence="11" id="KW-0234">DNA repair</keyword>
<keyword evidence="5" id="KW-0479">Metal-binding</keyword>
<evidence type="ECO:0000256" key="1">
    <source>
        <dbReference type="ARBA" id="ARBA00001946"/>
    </source>
</evidence>
<dbReference type="Proteomes" id="UP000036356">
    <property type="component" value="Unassembled WGS sequence"/>
</dbReference>
<protein>
    <recommendedName>
        <fullName evidence="13">Holliday junction resolvase RecU</fullName>
    </recommendedName>
</protein>
<evidence type="ECO:0000256" key="9">
    <source>
        <dbReference type="ARBA" id="ARBA00022842"/>
    </source>
</evidence>
<dbReference type="GO" id="GO:0006281">
    <property type="term" value="P:DNA repair"/>
    <property type="evidence" value="ECO:0007669"/>
    <property type="project" value="UniProtKB-KW"/>
</dbReference>
<keyword evidence="7" id="KW-0227">DNA damage</keyword>
<dbReference type="GO" id="GO:0016787">
    <property type="term" value="F:hydrolase activity"/>
    <property type="evidence" value="ECO:0007669"/>
    <property type="project" value="UniProtKB-KW"/>
</dbReference>
<evidence type="ECO:0000313" key="14">
    <source>
        <dbReference type="EMBL" id="KLU66732.1"/>
    </source>
</evidence>
<dbReference type="SUPFAM" id="SSF52980">
    <property type="entry name" value="Restriction endonuclease-like"/>
    <property type="match status" value="1"/>
</dbReference>
<dbReference type="GO" id="GO:0006310">
    <property type="term" value="P:DNA recombination"/>
    <property type="evidence" value="ECO:0007669"/>
    <property type="project" value="UniProtKB-KW"/>
</dbReference>
<dbReference type="InterPro" id="IPR011335">
    <property type="entry name" value="Restrct_endonuc-II-like"/>
</dbReference>
<dbReference type="InterPro" id="IPR004612">
    <property type="entry name" value="Resolv_RecU"/>
</dbReference>
<sequence>MNIDPRKNAEFYHDPTAYEAIKRCKDPKRQLQGKRSKVVGEYFENLISAACDFYNEQGLARIEKTPEPMKVLRPIVKQPGRFIACFEKAAQPDYKGTVKGGRAIVFEAKHTDHDRIERSRLTQEQLEGLEKHYRLGALAFVLVSFEFKDYFRIPWDIWRDMKEIYGRKYVKAEELENYRVKATSQMILLLSGIA</sequence>
<dbReference type="Pfam" id="PF03838">
    <property type="entry name" value="RecU"/>
    <property type="match status" value="1"/>
</dbReference>
<accession>A0A0J1FTW3</accession>
<name>A0A0J1FTW3_9FIRM</name>
<comment type="cofactor">
    <cofactor evidence="1">
        <name>Mg(2+)</name>
        <dbReference type="ChEBI" id="CHEBI:18420"/>
    </cofactor>
</comment>
<evidence type="ECO:0000256" key="3">
    <source>
        <dbReference type="ARBA" id="ARBA00022490"/>
    </source>
</evidence>
<evidence type="ECO:0000256" key="8">
    <source>
        <dbReference type="ARBA" id="ARBA00022801"/>
    </source>
</evidence>
<keyword evidence="9" id="KW-0460">Magnesium</keyword>
<evidence type="ECO:0000256" key="2">
    <source>
        <dbReference type="ARBA" id="ARBA00004496"/>
    </source>
</evidence>
<keyword evidence="10" id="KW-0233">DNA recombination</keyword>
<reference evidence="14 15" key="1">
    <citation type="submission" date="2015-06" db="EMBL/GenBank/DDBJ databases">
        <title>Draft genome of the moderately acidophilic sulfate reducer Candidatus Desulfosporosinus acididurans strain M1.</title>
        <authorList>
            <person name="Poehlein A."/>
            <person name="Petzsch P."/>
            <person name="Johnson B.D."/>
            <person name="Schloemann M."/>
            <person name="Daniel R."/>
            <person name="Muehling M."/>
        </authorList>
    </citation>
    <scope>NUCLEOTIDE SEQUENCE [LARGE SCALE GENOMIC DNA]</scope>
    <source>
        <strain evidence="14 15">M1</strain>
    </source>
</reference>
<dbReference type="PATRIC" id="fig|476652.3.peg.1436"/>
<evidence type="ECO:0000256" key="13">
    <source>
        <dbReference type="ARBA" id="ARBA00029523"/>
    </source>
</evidence>
<keyword evidence="4" id="KW-0540">Nuclease</keyword>
<dbReference type="GO" id="GO:0046872">
    <property type="term" value="F:metal ion binding"/>
    <property type="evidence" value="ECO:0007669"/>
    <property type="project" value="UniProtKB-KW"/>
</dbReference>
<evidence type="ECO:0000256" key="11">
    <source>
        <dbReference type="ARBA" id="ARBA00023204"/>
    </source>
</evidence>
<gene>
    <name evidence="14" type="primary">recU</name>
    <name evidence="14" type="ORF">DEAC_c14000</name>
</gene>
<evidence type="ECO:0000256" key="10">
    <source>
        <dbReference type="ARBA" id="ARBA00023172"/>
    </source>
</evidence>
<organism evidence="14 15">
    <name type="scientific">Desulfosporosinus acididurans</name>
    <dbReference type="NCBI Taxonomy" id="476652"/>
    <lineage>
        <taxon>Bacteria</taxon>
        <taxon>Bacillati</taxon>
        <taxon>Bacillota</taxon>
        <taxon>Clostridia</taxon>
        <taxon>Eubacteriales</taxon>
        <taxon>Desulfitobacteriaceae</taxon>
        <taxon>Desulfosporosinus</taxon>
    </lineage>
</organism>
<evidence type="ECO:0000313" key="15">
    <source>
        <dbReference type="Proteomes" id="UP000036356"/>
    </source>
</evidence>
<dbReference type="AlphaFoldDB" id="A0A0J1FTW3"/>
<evidence type="ECO:0000256" key="6">
    <source>
        <dbReference type="ARBA" id="ARBA00022759"/>
    </source>
</evidence>
<dbReference type="RefSeq" id="WP_047809271.1">
    <property type="nucleotide sequence ID" value="NZ_LDZY01000004.1"/>
</dbReference>
<comment type="subcellular location">
    <subcellularLocation>
        <location evidence="2">Cytoplasm</location>
    </subcellularLocation>
</comment>
<comment type="caution">
    <text evidence="14">The sequence shown here is derived from an EMBL/GenBank/DDBJ whole genome shotgun (WGS) entry which is preliminary data.</text>
</comment>
<keyword evidence="15" id="KW-1185">Reference proteome</keyword>
<dbReference type="STRING" id="476652.DEAC_c14000"/>